<organism evidence="1 2">
    <name type="scientific">Steinernema carpocapsae</name>
    <name type="common">Entomopathogenic nematode</name>
    <dbReference type="NCBI Taxonomy" id="34508"/>
    <lineage>
        <taxon>Eukaryota</taxon>
        <taxon>Metazoa</taxon>
        <taxon>Ecdysozoa</taxon>
        <taxon>Nematoda</taxon>
        <taxon>Chromadorea</taxon>
        <taxon>Rhabditida</taxon>
        <taxon>Tylenchina</taxon>
        <taxon>Panagrolaimomorpha</taxon>
        <taxon>Strongyloidoidea</taxon>
        <taxon>Steinernematidae</taxon>
        <taxon>Steinernema</taxon>
    </lineage>
</organism>
<dbReference type="EMBL" id="AZBU02000001">
    <property type="protein sequence ID" value="TMS32856.1"/>
    <property type="molecule type" value="Genomic_DNA"/>
</dbReference>
<dbReference type="Proteomes" id="UP000298663">
    <property type="component" value="Unassembled WGS sequence"/>
</dbReference>
<reference evidence="1 2" key="2">
    <citation type="journal article" date="2019" name="G3 (Bethesda)">
        <title>Hybrid Assembly of the Genome of the Entomopathogenic Nematode Steinernema carpocapsae Identifies the X-Chromosome.</title>
        <authorList>
            <person name="Serra L."/>
            <person name="Macchietto M."/>
            <person name="Macias-Munoz A."/>
            <person name="McGill C.J."/>
            <person name="Rodriguez I.M."/>
            <person name="Rodriguez B."/>
            <person name="Murad R."/>
            <person name="Mortazavi A."/>
        </authorList>
    </citation>
    <scope>NUCLEOTIDE SEQUENCE [LARGE SCALE GENOMIC DNA]</scope>
    <source>
        <strain evidence="1 2">ALL</strain>
    </source>
</reference>
<gene>
    <name evidence="1" type="ORF">L596_000654</name>
</gene>
<dbReference type="AlphaFoldDB" id="A0A4U8UJF3"/>
<accession>A0A4U8UJF3</accession>
<keyword evidence="2" id="KW-1185">Reference proteome</keyword>
<name>A0A4U8UJF3_STECR</name>
<proteinExistence type="predicted"/>
<protein>
    <submittedName>
        <fullName evidence="1">Uncharacterized protein</fullName>
    </submittedName>
</protein>
<comment type="caution">
    <text evidence="1">The sequence shown here is derived from an EMBL/GenBank/DDBJ whole genome shotgun (WGS) entry which is preliminary data.</text>
</comment>
<sequence length="116" mass="14016">MRLASFDFGTVEQFLEDEMLADLFTKKRDAHDRAMYKAKPNRVYSKHSYFKERKMIEESRITVEKREKKIGLDESTTNKAIKFLKNRYDFLKMLRVSDDQSLPIELPYFMQKYEMP</sequence>
<reference evidence="1 2" key="1">
    <citation type="journal article" date="2015" name="Genome Biol.">
        <title>Comparative genomics of Steinernema reveals deeply conserved gene regulatory networks.</title>
        <authorList>
            <person name="Dillman A.R."/>
            <person name="Macchietto M."/>
            <person name="Porter C.F."/>
            <person name="Rogers A."/>
            <person name="Williams B."/>
            <person name="Antoshechkin I."/>
            <person name="Lee M.M."/>
            <person name="Goodwin Z."/>
            <person name="Lu X."/>
            <person name="Lewis E.E."/>
            <person name="Goodrich-Blair H."/>
            <person name="Stock S.P."/>
            <person name="Adams B.J."/>
            <person name="Sternberg P.W."/>
            <person name="Mortazavi A."/>
        </authorList>
    </citation>
    <scope>NUCLEOTIDE SEQUENCE [LARGE SCALE GENOMIC DNA]</scope>
    <source>
        <strain evidence="1 2">ALL</strain>
    </source>
</reference>
<evidence type="ECO:0000313" key="2">
    <source>
        <dbReference type="Proteomes" id="UP000298663"/>
    </source>
</evidence>
<evidence type="ECO:0000313" key="1">
    <source>
        <dbReference type="EMBL" id="TMS32856.1"/>
    </source>
</evidence>